<feature type="transmembrane region" description="Helical" evidence="7">
    <location>
        <begin position="20"/>
        <end position="40"/>
    </location>
</feature>
<feature type="transmembrane region" description="Helical" evidence="7">
    <location>
        <begin position="52"/>
        <end position="70"/>
    </location>
</feature>
<comment type="subcellular location">
    <subcellularLocation>
        <location evidence="1">Cell membrane</location>
        <topology evidence="1">Multi-pass membrane protein</topology>
    </subcellularLocation>
</comment>
<evidence type="ECO:0000259" key="8">
    <source>
        <dbReference type="Pfam" id="PF02308"/>
    </source>
</evidence>
<accession>A0A174DA87</accession>
<dbReference type="InterPro" id="IPR003416">
    <property type="entry name" value="MgtC/SapB/SrpB/YhiD_fam"/>
</dbReference>
<dbReference type="Pfam" id="PF02308">
    <property type="entry name" value="MgtC"/>
    <property type="match status" value="1"/>
</dbReference>
<dbReference type="EMBL" id="CYZX01000006">
    <property type="protein sequence ID" value="CUO21209.1"/>
    <property type="molecule type" value="Genomic_DNA"/>
</dbReference>
<evidence type="ECO:0000256" key="1">
    <source>
        <dbReference type="ARBA" id="ARBA00004651"/>
    </source>
</evidence>
<evidence type="ECO:0000313" key="10">
    <source>
        <dbReference type="Proteomes" id="UP000095594"/>
    </source>
</evidence>
<protein>
    <submittedName>
        <fullName evidence="9">MgtC/SapB transporter</fullName>
    </submittedName>
</protein>
<dbReference type="GO" id="GO:0005886">
    <property type="term" value="C:plasma membrane"/>
    <property type="evidence" value="ECO:0007669"/>
    <property type="project" value="UniProtKB-SubCell"/>
</dbReference>
<evidence type="ECO:0000256" key="4">
    <source>
        <dbReference type="ARBA" id="ARBA00022692"/>
    </source>
</evidence>
<sequence>MYYVIESWCAMSELISELGIVDTFFKLLLALICGGILGIDRGRKNRPAGFRTYMLVCVASAIVMITNEYITTKYGGDPSRMGAQVISGIGFLGAGTIIVTGRNRVKGLTTAAGLWASACIGLTIGIGYYSGAIVGCLMIFVAMELLHGLEKNLMYKTKEITLYVEFSSITDIGKFIKSIKINGLKVSDMELIKSNNINEPIVGGIFTITSPKMTSYDHVIEILRKSEGICTIEEV</sequence>
<evidence type="ECO:0000313" key="9">
    <source>
        <dbReference type="EMBL" id="CUO21209.1"/>
    </source>
</evidence>
<dbReference type="PANTHER" id="PTHR33778">
    <property type="entry name" value="PROTEIN MGTC"/>
    <property type="match status" value="1"/>
</dbReference>
<dbReference type="InterPro" id="IPR049177">
    <property type="entry name" value="MgtC_SapB_SrpB_YhiD_N"/>
</dbReference>
<keyword evidence="3" id="KW-1003">Cell membrane</keyword>
<dbReference type="Proteomes" id="UP000095594">
    <property type="component" value="Unassembled WGS sequence"/>
</dbReference>
<evidence type="ECO:0000256" key="5">
    <source>
        <dbReference type="ARBA" id="ARBA00022989"/>
    </source>
</evidence>
<dbReference type="AlphaFoldDB" id="A0A174DA87"/>
<reference evidence="9 10" key="1">
    <citation type="submission" date="2015-09" db="EMBL/GenBank/DDBJ databases">
        <authorList>
            <consortium name="Pathogen Informatics"/>
        </authorList>
    </citation>
    <scope>NUCLEOTIDE SEQUENCE [LARGE SCALE GENOMIC DNA]</scope>
    <source>
        <strain evidence="9 10">2789STDY5834856</strain>
    </source>
</reference>
<feature type="transmembrane region" description="Helical" evidence="7">
    <location>
        <begin position="82"/>
        <end position="101"/>
    </location>
</feature>
<dbReference type="PRINTS" id="PR01837">
    <property type="entry name" value="MGTCSAPBPROT"/>
</dbReference>
<feature type="domain" description="MgtC/SapB/SrpB/YhiD N-terminal" evidence="8">
    <location>
        <begin position="27"/>
        <end position="151"/>
    </location>
</feature>
<evidence type="ECO:0000256" key="3">
    <source>
        <dbReference type="ARBA" id="ARBA00022475"/>
    </source>
</evidence>
<keyword evidence="6 7" id="KW-0472">Membrane</keyword>
<evidence type="ECO:0000256" key="6">
    <source>
        <dbReference type="ARBA" id="ARBA00023136"/>
    </source>
</evidence>
<dbReference type="PANTHER" id="PTHR33778:SF1">
    <property type="entry name" value="MAGNESIUM TRANSPORTER YHID-RELATED"/>
    <property type="match status" value="1"/>
</dbReference>
<organism evidence="9 10">
    <name type="scientific">Clostridium disporicum</name>
    <dbReference type="NCBI Taxonomy" id="84024"/>
    <lineage>
        <taxon>Bacteria</taxon>
        <taxon>Bacillati</taxon>
        <taxon>Bacillota</taxon>
        <taxon>Clostridia</taxon>
        <taxon>Eubacteriales</taxon>
        <taxon>Clostridiaceae</taxon>
        <taxon>Clostridium</taxon>
    </lineage>
</organism>
<evidence type="ECO:0000256" key="7">
    <source>
        <dbReference type="SAM" id="Phobius"/>
    </source>
</evidence>
<feature type="transmembrane region" description="Helical" evidence="7">
    <location>
        <begin position="108"/>
        <end position="126"/>
    </location>
</feature>
<name>A0A174DA87_9CLOT</name>
<gene>
    <name evidence="9" type="primary">sapB</name>
    <name evidence="9" type="ORF">ERS852471_01148</name>
</gene>
<keyword evidence="5 7" id="KW-1133">Transmembrane helix</keyword>
<evidence type="ECO:0000256" key="2">
    <source>
        <dbReference type="ARBA" id="ARBA00009298"/>
    </source>
</evidence>
<keyword evidence="4 7" id="KW-0812">Transmembrane</keyword>
<comment type="similarity">
    <text evidence="2">Belongs to the MgtC/SapB family.</text>
</comment>
<proteinExistence type="inferred from homology"/>